<dbReference type="Gene3D" id="3.90.25.10">
    <property type="entry name" value="UDP-galactose 4-epimerase, domain 1"/>
    <property type="match status" value="1"/>
</dbReference>
<dbReference type="Gene3D" id="3.40.50.720">
    <property type="entry name" value="NAD(P)-binding Rossmann-like Domain"/>
    <property type="match status" value="1"/>
</dbReference>
<protein>
    <submittedName>
        <fullName evidence="2">NAD-dependent epimerase/dehydratase family protein</fullName>
    </submittedName>
</protein>
<accession>A0A7V6ZE21</accession>
<dbReference type="AlphaFoldDB" id="A0A7V6ZE21"/>
<proteinExistence type="predicted"/>
<dbReference type="InterPro" id="IPR016040">
    <property type="entry name" value="NAD(P)-bd_dom"/>
</dbReference>
<dbReference type="EMBL" id="DURU01000065">
    <property type="protein sequence ID" value="HHZ04131.1"/>
    <property type="molecule type" value="Genomic_DNA"/>
</dbReference>
<dbReference type="SUPFAM" id="SSF51735">
    <property type="entry name" value="NAD(P)-binding Rossmann-fold domains"/>
    <property type="match status" value="1"/>
</dbReference>
<dbReference type="PANTHER" id="PTHR43000">
    <property type="entry name" value="DTDP-D-GLUCOSE 4,6-DEHYDRATASE-RELATED"/>
    <property type="match status" value="1"/>
</dbReference>
<dbReference type="Proteomes" id="UP000525027">
    <property type="component" value="Unassembled WGS sequence"/>
</dbReference>
<sequence>MILITGAGGMIGSHLIDRLSCLAGKDNIIASYYKPTIDMKEIEGKAIFVETDVRYFEDLYRIVERYRPNFIYHLAAQSFPAVSWDRPQETLETNVIGTANLFEAIKLIQAKDFYDPTVVVACSSAAYGYVSEQEVPISEDHALLPLHPYGVSKAAQDLLTYQYWATWGIKGIRARIFNTTGPRKTGDVCSDLTFRATQIEKGNIPPMLRVGNTKSRRAILDVRDLVSALILLAQRGMPGEAYNISAQKAYAVNEIIEIIEKELNTSFDVQIDSMLLRPKDEPIILGDSSKLILATGWRPKHDLATTVRDMLQYWRQKLQAGLDSNKLKPVPAH</sequence>
<feature type="domain" description="NAD(P)-binding" evidence="1">
    <location>
        <begin position="3"/>
        <end position="310"/>
    </location>
</feature>
<comment type="caution">
    <text evidence="2">The sequence shown here is derived from an EMBL/GenBank/DDBJ whole genome shotgun (WGS) entry which is preliminary data.</text>
</comment>
<gene>
    <name evidence="2" type="ORF">GX397_03525</name>
</gene>
<evidence type="ECO:0000313" key="3">
    <source>
        <dbReference type="Proteomes" id="UP000525027"/>
    </source>
</evidence>
<evidence type="ECO:0000259" key="1">
    <source>
        <dbReference type="Pfam" id="PF16363"/>
    </source>
</evidence>
<name>A0A7V6ZE21_9BACT</name>
<dbReference type="InterPro" id="IPR036291">
    <property type="entry name" value="NAD(P)-bd_dom_sf"/>
</dbReference>
<reference evidence="2 3" key="1">
    <citation type="journal article" date="2020" name="Biotechnol. Biofuels">
        <title>New insights from the biogas microbiome by comprehensive genome-resolved metagenomics of nearly 1600 species originating from multiple anaerobic digesters.</title>
        <authorList>
            <person name="Campanaro S."/>
            <person name="Treu L."/>
            <person name="Rodriguez-R L.M."/>
            <person name="Kovalovszki A."/>
            <person name="Ziels R.M."/>
            <person name="Maus I."/>
            <person name="Zhu X."/>
            <person name="Kougias P.G."/>
            <person name="Basile A."/>
            <person name="Luo G."/>
            <person name="Schluter A."/>
            <person name="Konstantinidis K.T."/>
            <person name="Angelidaki I."/>
        </authorList>
    </citation>
    <scope>NUCLEOTIDE SEQUENCE [LARGE SCALE GENOMIC DNA]</scope>
    <source>
        <strain evidence="2">AS25fmACSIPFO_94</strain>
    </source>
</reference>
<organism evidence="2 3">
    <name type="scientific">Acetomicrobium hydrogeniformans</name>
    <dbReference type="NCBI Taxonomy" id="649746"/>
    <lineage>
        <taxon>Bacteria</taxon>
        <taxon>Thermotogati</taxon>
        <taxon>Synergistota</taxon>
        <taxon>Synergistia</taxon>
        <taxon>Synergistales</taxon>
        <taxon>Acetomicrobiaceae</taxon>
        <taxon>Acetomicrobium</taxon>
    </lineage>
</organism>
<evidence type="ECO:0000313" key="2">
    <source>
        <dbReference type="EMBL" id="HHZ04131.1"/>
    </source>
</evidence>
<dbReference type="Pfam" id="PF16363">
    <property type="entry name" value="GDP_Man_Dehyd"/>
    <property type="match status" value="1"/>
</dbReference>